<protein>
    <submittedName>
        <fullName evidence="1">Uncharacterized protein</fullName>
    </submittedName>
</protein>
<evidence type="ECO:0000313" key="1">
    <source>
        <dbReference type="EMBL" id="KAI6093546.1"/>
    </source>
</evidence>
<name>A0ACC0DMD1_9PEZI</name>
<evidence type="ECO:0000313" key="2">
    <source>
        <dbReference type="Proteomes" id="UP001497680"/>
    </source>
</evidence>
<reference evidence="1 2" key="1">
    <citation type="journal article" date="2022" name="New Phytol.">
        <title>Ecological generalism drives hyperdiversity of secondary metabolite gene clusters in xylarialean endophytes.</title>
        <authorList>
            <person name="Franco M.E.E."/>
            <person name="Wisecaver J.H."/>
            <person name="Arnold A.E."/>
            <person name="Ju Y.M."/>
            <person name="Slot J.C."/>
            <person name="Ahrendt S."/>
            <person name="Moore L.P."/>
            <person name="Eastman K.E."/>
            <person name="Scott K."/>
            <person name="Konkel Z."/>
            <person name="Mondo S.J."/>
            <person name="Kuo A."/>
            <person name="Hayes R.D."/>
            <person name="Haridas S."/>
            <person name="Andreopoulos B."/>
            <person name="Riley R."/>
            <person name="LaButti K."/>
            <person name="Pangilinan J."/>
            <person name="Lipzen A."/>
            <person name="Amirebrahimi M."/>
            <person name="Yan J."/>
            <person name="Adam C."/>
            <person name="Keymanesh K."/>
            <person name="Ng V."/>
            <person name="Louie K."/>
            <person name="Northen T."/>
            <person name="Drula E."/>
            <person name="Henrissat B."/>
            <person name="Hsieh H.M."/>
            <person name="Youens-Clark K."/>
            <person name="Lutzoni F."/>
            <person name="Miadlikowska J."/>
            <person name="Eastwood D.C."/>
            <person name="Hamelin R.C."/>
            <person name="Grigoriev I.V."/>
            <person name="U'Ren J.M."/>
        </authorList>
    </citation>
    <scope>NUCLEOTIDE SEQUENCE [LARGE SCALE GENOMIC DNA]</scope>
    <source>
        <strain evidence="1 2">ER1909</strain>
    </source>
</reference>
<accession>A0ACC0DMD1</accession>
<proteinExistence type="predicted"/>
<sequence length="134" mass="14774">MPPHLHPRSRMTSSLFATTVAVCFFVVALPHALPCPAPRVAYADSETAADGTRRRRRRRPEPAVVKDGIAQFESSNEDFERIAAQTNGATAASRTRRDRECPVPKPGGVIGELMGFNKSQEEDSKNKREPNDDV</sequence>
<keyword evidence="2" id="KW-1185">Reference proteome</keyword>
<dbReference type="EMBL" id="MU394280">
    <property type="protein sequence ID" value="KAI6093546.1"/>
    <property type="molecule type" value="Genomic_DNA"/>
</dbReference>
<comment type="caution">
    <text evidence="1">The sequence shown here is derived from an EMBL/GenBank/DDBJ whole genome shotgun (WGS) entry which is preliminary data.</text>
</comment>
<organism evidence="1 2">
    <name type="scientific">Hypoxylon rubiginosum</name>
    <dbReference type="NCBI Taxonomy" id="110542"/>
    <lineage>
        <taxon>Eukaryota</taxon>
        <taxon>Fungi</taxon>
        <taxon>Dikarya</taxon>
        <taxon>Ascomycota</taxon>
        <taxon>Pezizomycotina</taxon>
        <taxon>Sordariomycetes</taxon>
        <taxon>Xylariomycetidae</taxon>
        <taxon>Xylariales</taxon>
        <taxon>Hypoxylaceae</taxon>
        <taxon>Hypoxylon</taxon>
    </lineage>
</organism>
<gene>
    <name evidence="1" type="ORF">F4821DRAFT_220869</name>
</gene>
<dbReference type="Proteomes" id="UP001497680">
    <property type="component" value="Unassembled WGS sequence"/>
</dbReference>